<organism evidence="8 9">
    <name type="scientific">Chlamydomonas reinhardtii</name>
    <name type="common">Chlamydomonas smithii</name>
    <dbReference type="NCBI Taxonomy" id="3055"/>
    <lineage>
        <taxon>Eukaryota</taxon>
        <taxon>Viridiplantae</taxon>
        <taxon>Chlorophyta</taxon>
        <taxon>core chlorophytes</taxon>
        <taxon>Chlorophyceae</taxon>
        <taxon>CS clade</taxon>
        <taxon>Chlamydomonadales</taxon>
        <taxon>Chlamydomonadaceae</taxon>
        <taxon>Chlamydomonas</taxon>
    </lineage>
</organism>
<dbReference type="Proteomes" id="UP000006906">
    <property type="component" value="Chromosome 16"/>
</dbReference>
<keyword evidence="4" id="KW-0863">Zinc-finger</keyword>
<accession>A0A2K3CUU8</accession>
<dbReference type="KEGG" id="cre:CHLRE_16g684065v5"/>
<dbReference type="GO" id="GO:0008270">
    <property type="term" value="F:zinc ion binding"/>
    <property type="evidence" value="ECO:0007669"/>
    <property type="project" value="UniProtKB-KW"/>
</dbReference>
<proteinExistence type="predicted"/>
<evidence type="ECO:0000256" key="1">
    <source>
        <dbReference type="ARBA" id="ARBA00004496"/>
    </source>
</evidence>
<evidence type="ECO:0000256" key="5">
    <source>
        <dbReference type="ARBA" id="ARBA00022833"/>
    </source>
</evidence>
<evidence type="ECO:0000259" key="7">
    <source>
        <dbReference type="PROSITE" id="PS51981"/>
    </source>
</evidence>
<evidence type="ECO:0000256" key="3">
    <source>
        <dbReference type="ARBA" id="ARBA00022723"/>
    </source>
</evidence>
<evidence type="ECO:0000256" key="4">
    <source>
        <dbReference type="ARBA" id="ARBA00022771"/>
    </source>
</evidence>
<dbReference type="Gramene" id="PNW72059">
    <property type="protein sequence ID" value="PNW72059"/>
    <property type="gene ID" value="CHLRE_16g684065v5"/>
</dbReference>
<protein>
    <recommendedName>
        <fullName evidence="7">RZ-type domain-containing protein</fullName>
    </recommendedName>
</protein>
<dbReference type="GO" id="GO:0002376">
    <property type="term" value="P:immune system process"/>
    <property type="evidence" value="ECO:0007669"/>
    <property type="project" value="UniProtKB-KW"/>
</dbReference>
<feature type="domain" description="RZ-type" evidence="7">
    <location>
        <begin position="18"/>
        <end position="92"/>
    </location>
</feature>
<dbReference type="Pfam" id="PF20173">
    <property type="entry name" value="ZnF_RZ-type"/>
    <property type="match status" value="1"/>
</dbReference>
<dbReference type="EMBL" id="CM008977">
    <property type="protein sequence ID" value="PNW72059.1"/>
    <property type="molecule type" value="Genomic_DNA"/>
</dbReference>
<dbReference type="ExpressionAtlas" id="A0A2K3CUU8">
    <property type="expression patterns" value="baseline"/>
</dbReference>
<dbReference type="InterPro" id="IPR046439">
    <property type="entry name" value="ZF_RZ_dom"/>
</dbReference>
<keyword evidence="9" id="KW-1185">Reference proteome</keyword>
<evidence type="ECO:0000256" key="6">
    <source>
        <dbReference type="ARBA" id="ARBA00022859"/>
    </source>
</evidence>
<dbReference type="GO" id="GO:0005737">
    <property type="term" value="C:cytoplasm"/>
    <property type="evidence" value="ECO:0007669"/>
    <property type="project" value="UniProtKB-SubCell"/>
</dbReference>
<dbReference type="PROSITE" id="PS51981">
    <property type="entry name" value="ZF_RZ"/>
    <property type="match status" value="1"/>
</dbReference>
<keyword evidence="3" id="KW-0479">Metal-binding</keyword>
<sequence>MHRHGRRGRAREQAQVLMTLAAAECAGRDPVAWLKSHVFTCSGGHLYVIGECGSPQVSAKCPECGAAVGGQNHLLGPGNSLAVHLVQQLLEGGAE</sequence>
<keyword evidence="2" id="KW-0963">Cytoplasm</keyword>
<evidence type="ECO:0000313" key="9">
    <source>
        <dbReference type="Proteomes" id="UP000006906"/>
    </source>
</evidence>
<dbReference type="InParanoid" id="A0A2K3CUU8"/>
<name>A0A2K3CUU8_CHLRE</name>
<dbReference type="RefSeq" id="XP_042915958.1">
    <property type="nucleotide sequence ID" value="XM_043071508.1"/>
</dbReference>
<dbReference type="OrthoDB" id="523336at2759"/>
<keyword evidence="5" id="KW-0862">Zinc</keyword>
<reference evidence="8 9" key="1">
    <citation type="journal article" date="2007" name="Science">
        <title>The Chlamydomonas genome reveals the evolution of key animal and plant functions.</title>
        <authorList>
            <person name="Merchant S.S."/>
            <person name="Prochnik S.E."/>
            <person name="Vallon O."/>
            <person name="Harris E.H."/>
            <person name="Karpowicz S.J."/>
            <person name="Witman G.B."/>
            <person name="Terry A."/>
            <person name="Salamov A."/>
            <person name="Fritz-Laylin L.K."/>
            <person name="Marechal-Drouard L."/>
            <person name="Marshall W.F."/>
            <person name="Qu L.H."/>
            <person name="Nelson D.R."/>
            <person name="Sanderfoot A.A."/>
            <person name="Spalding M.H."/>
            <person name="Kapitonov V.V."/>
            <person name="Ren Q."/>
            <person name="Ferris P."/>
            <person name="Lindquist E."/>
            <person name="Shapiro H."/>
            <person name="Lucas S.M."/>
            <person name="Grimwood J."/>
            <person name="Schmutz J."/>
            <person name="Cardol P."/>
            <person name="Cerutti H."/>
            <person name="Chanfreau G."/>
            <person name="Chen C.L."/>
            <person name="Cognat V."/>
            <person name="Croft M.T."/>
            <person name="Dent R."/>
            <person name="Dutcher S."/>
            <person name="Fernandez E."/>
            <person name="Fukuzawa H."/>
            <person name="Gonzalez-Ballester D."/>
            <person name="Gonzalez-Halphen D."/>
            <person name="Hallmann A."/>
            <person name="Hanikenne M."/>
            <person name="Hippler M."/>
            <person name="Inwood W."/>
            <person name="Jabbari K."/>
            <person name="Kalanon M."/>
            <person name="Kuras R."/>
            <person name="Lefebvre P.A."/>
            <person name="Lemaire S.D."/>
            <person name="Lobanov A.V."/>
            <person name="Lohr M."/>
            <person name="Manuell A."/>
            <person name="Meier I."/>
            <person name="Mets L."/>
            <person name="Mittag M."/>
            <person name="Mittelmeier T."/>
            <person name="Moroney J.V."/>
            <person name="Moseley J."/>
            <person name="Napoli C."/>
            <person name="Nedelcu A.M."/>
            <person name="Niyogi K."/>
            <person name="Novoselov S.V."/>
            <person name="Paulsen I.T."/>
            <person name="Pazour G."/>
            <person name="Purton S."/>
            <person name="Ral J.P."/>
            <person name="Riano-Pachon D.M."/>
            <person name="Riekhof W."/>
            <person name="Rymarquis L."/>
            <person name="Schroda M."/>
            <person name="Stern D."/>
            <person name="Umen J."/>
            <person name="Willows R."/>
            <person name="Wilson N."/>
            <person name="Zimmer S.L."/>
            <person name="Allmer J."/>
            <person name="Balk J."/>
            <person name="Bisova K."/>
            <person name="Chen C.J."/>
            <person name="Elias M."/>
            <person name="Gendler K."/>
            <person name="Hauser C."/>
            <person name="Lamb M.R."/>
            <person name="Ledford H."/>
            <person name="Long J.C."/>
            <person name="Minagawa J."/>
            <person name="Page M.D."/>
            <person name="Pan J."/>
            <person name="Pootakham W."/>
            <person name="Roje S."/>
            <person name="Rose A."/>
            <person name="Stahlberg E."/>
            <person name="Terauchi A.M."/>
            <person name="Yang P."/>
            <person name="Ball S."/>
            <person name="Bowler C."/>
            <person name="Dieckmann C.L."/>
            <person name="Gladyshev V.N."/>
            <person name="Green P."/>
            <person name="Jorgensen R."/>
            <person name="Mayfield S."/>
            <person name="Mueller-Roeber B."/>
            <person name="Rajamani S."/>
            <person name="Sayre R.T."/>
            <person name="Brokstein P."/>
            <person name="Dubchak I."/>
            <person name="Goodstein D."/>
            <person name="Hornick L."/>
            <person name="Huang Y.W."/>
            <person name="Jhaveri J."/>
            <person name="Luo Y."/>
            <person name="Martinez D."/>
            <person name="Ngau W.C."/>
            <person name="Otillar B."/>
            <person name="Poliakov A."/>
            <person name="Porter A."/>
            <person name="Szajkowski L."/>
            <person name="Werner G."/>
            <person name="Zhou K."/>
            <person name="Grigoriev I.V."/>
            <person name="Rokhsar D.S."/>
            <person name="Grossman A.R."/>
        </authorList>
    </citation>
    <scope>NUCLEOTIDE SEQUENCE [LARGE SCALE GENOMIC DNA]</scope>
    <source>
        <strain evidence="9">CC-503</strain>
    </source>
</reference>
<dbReference type="GeneID" id="66056735"/>
<gene>
    <name evidence="8" type="ORF">CHLRE_16g684065v5</name>
</gene>
<comment type="subcellular location">
    <subcellularLocation>
        <location evidence="1">Cytoplasm</location>
    </subcellularLocation>
</comment>
<dbReference type="AlphaFoldDB" id="A0A2K3CUU8"/>
<evidence type="ECO:0000256" key="2">
    <source>
        <dbReference type="ARBA" id="ARBA00022490"/>
    </source>
</evidence>
<evidence type="ECO:0000313" key="8">
    <source>
        <dbReference type="EMBL" id="PNW72059.1"/>
    </source>
</evidence>
<keyword evidence="6" id="KW-0391">Immunity</keyword>